<reference evidence="3" key="1">
    <citation type="submission" date="2018-10" db="EMBL/GenBank/DDBJ databases">
        <title>FDA dAtabase for Regulatory Grade micrObial Sequences (FDA-ARGOS): Supporting development and validation of Infectious Disease Dx tests.</title>
        <authorList>
            <person name="Goldberg B."/>
            <person name="Campos J."/>
            <person name="Tallon L."/>
            <person name="Sadzewicz L."/>
            <person name="Zhao X."/>
            <person name="Vavikolanu K."/>
            <person name="Mehta A."/>
            <person name="Aluvathingal J."/>
            <person name="Nadendla S."/>
            <person name="Geyer C."/>
            <person name="Nandy P."/>
            <person name="Yan Y."/>
            <person name="Sichtig H."/>
        </authorList>
    </citation>
    <scope>NUCLEOTIDE SEQUENCE [LARGE SCALE GENOMIC DNA]</scope>
    <source>
        <strain evidence="3">FDAARGOS_526</strain>
    </source>
</reference>
<dbReference type="EMBL" id="RKIT01000002">
    <property type="protein sequence ID" value="RSC16192.1"/>
    <property type="molecule type" value="Genomic_DNA"/>
</dbReference>
<name>A0AAQ0V4L4_CITKO</name>
<dbReference type="Proteomes" id="UP000282299">
    <property type="component" value="Unassembled WGS sequence"/>
</dbReference>
<accession>A0AAQ0V4L4</accession>
<protein>
    <submittedName>
        <fullName evidence="2">Uncharacterized protein</fullName>
    </submittedName>
</protein>
<gene>
    <name evidence="2" type="ORF">EGS84_04175</name>
</gene>
<evidence type="ECO:0000256" key="1">
    <source>
        <dbReference type="SAM" id="MobiDB-lite"/>
    </source>
</evidence>
<evidence type="ECO:0000313" key="3">
    <source>
        <dbReference type="Proteomes" id="UP000282299"/>
    </source>
</evidence>
<dbReference type="AlphaFoldDB" id="A0AAQ0V4L4"/>
<proteinExistence type="predicted"/>
<organism evidence="2 3">
    <name type="scientific">Citrobacter koseri</name>
    <name type="common">Citrobacter diversus</name>
    <dbReference type="NCBI Taxonomy" id="545"/>
    <lineage>
        <taxon>Bacteria</taxon>
        <taxon>Pseudomonadati</taxon>
        <taxon>Pseudomonadota</taxon>
        <taxon>Gammaproteobacteria</taxon>
        <taxon>Enterobacterales</taxon>
        <taxon>Enterobacteriaceae</taxon>
        <taxon>Citrobacter</taxon>
    </lineage>
</organism>
<feature type="region of interest" description="Disordered" evidence="1">
    <location>
        <begin position="1"/>
        <end position="22"/>
    </location>
</feature>
<feature type="compositionally biased region" description="Basic and acidic residues" evidence="1">
    <location>
        <begin position="1"/>
        <end position="10"/>
    </location>
</feature>
<sequence length="79" mass="8894">MVRRSCRPDKAFTPPSGAMPDGAMLIGPTRAVFRRPDRNLSRHPAFFYFPCIYGVYTPFRLSRNATISSMSFCGISFPT</sequence>
<evidence type="ECO:0000313" key="2">
    <source>
        <dbReference type="EMBL" id="RSC16192.1"/>
    </source>
</evidence>
<comment type="caution">
    <text evidence="2">The sequence shown here is derived from an EMBL/GenBank/DDBJ whole genome shotgun (WGS) entry which is preliminary data.</text>
</comment>